<dbReference type="PANTHER" id="PTHR35746:SF1">
    <property type="entry name" value="PENTATRICOPEPTIDE REPEAT (PPR) SUPERFAMILY PROTEIN"/>
    <property type="match status" value="1"/>
</dbReference>
<sequence>MDSQEPRKNHAHPPGHGSHGVHLCHKCGWPFPNPHPSARRKRAHKKICGTLEGYKIVDSEETSLSALSDDDSVSDEDPETPSENSYYRIMFLFLFSIKRGPKVLVSSSNEKGSVGIGDISNRSEDEVFTDAVTEFPESGYSSVTGEHTREVKEQEIDQEFNKATAQTSRDGSIAVTSPRPSNSADPIRMQSTEAQACNLSGKAQESLDHDSDSTIGFMTRPLTDCRDEESGFEHSHDKEGSACDSIPIKLETQTEASQEYKKIGADKDLSETGAKGHKGTKFDAGEASEMVSKLQKMEDATSEPAPTAEFLKLKVGHADVLASGMSLNDLSPEVKSDEPVDSSVDASQTKGGDDQEMDSTDYVNSTEHYDYKGEGDENVYVLIVPHDFPVVADAENMVKGFKDHEGGKLTQLMNVDSSDVFDNVKDSDAKDNPSGFNLRPLTKDTKVSTSDLHVLDDNLEPKGMVSQLIVEEFPEEAEDDEPLKSQVVVTDVVVGDLKKSISVQSPEEVPRDHCETSSLTSYLEHATTAISVTNTPVVPMDAEVRHTNLGDTGNHDKDKIISSEIAVNVKNKKNSVENCAENRIPTSGHAGIPSEQVDQRNSVLGDVNAAAHEDGKMERCNVSKIETDDDSVSGLGEENLLREPKATPGSAVNFEYHFTSENEINVCGVKLSEHEHIDLGRVLELQDSRKEPESNSMANLQEHAGKISTAADSDGHGDVEVLWKSSEDKMVREPLVSPPETLPSLQNPSPIAISHARDFLAVASGKTSDFLPDEGDNNLVTQQFVASATDFSVDSSSQTDSLEGHWGSVSVLSTQSDIPTILDAEPLPSSGSQALAERATSKLPRAASETEHADKSYVFEAPSFMTLVEPRDGIDQKAAASETQTTQNPQQPKAASLQAGWFPSITNVINESPGRKKNEKIMAKVMNWSAGKQHPLLKSPQHAPSITLSSEATMKTKPKSPDAKEIPVDKVDPAANGNGTSPKTASPILVPQEPVGEPVKDGEKTYKFPAADIKREKKKVKGRPYWAQFGCCSSVNEDS</sequence>
<evidence type="ECO:0000313" key="3">
    <source>
        <dbReference type="Proteomes" id="UP000657918"/>
    </source>
</evidence>
<reference evidence="2 3" key="1">
    <citation type="submission" date="2020-10" db="EMBL/GenBank/DDBJ databases">
        <title>Plant Genome Project.</title>
        <authorList>
            <person name="Zhang R.-G."/>
        </authorList>
    </citation>
    <scope>NUCLEOTIDE SEQUENCE [LARGE SCALE GENOMIC DNA]</scope>
    <source>
        <strain evidence="2">FAFU-HL-1</strain>
        <tissue evidence="2">Leaf</tissue>
    </source>
</reference>
<feature type="compositionally biased region" description="Basic and acidic residues" evidence="1">
    <location>
        <begin position="223"/>
        <end position="241"/>
    </location>
</feature>
<comment type="caution">
    <text evidence="2">The sequence shown here is derived from an EMBL/GenBank/DDBJ whole genome shotgun (WGS) entry which is preliminary data.</text>
</comment>
<feature type="region of interest" description="Disordered" evidence="1">
    <location>
        <begin position="200"/>
        <end position="296"/>
    </location>
</feature>
<name>A0A835TK59_9ROSI</name>
<dbReference type="Proteomes" id="UP000657918">
    <property type="component" value="Unassembled WGS sequence"/>
</dbReference>
<feature type="region of interest" description="Disordered" evidence="1">
    <location>
        <begin position="1"/>
        <end position="20"/>
    </location>
</feature>
<feature type="compositionally biased region" description="Polar residues" evidence="1">
    <location>
        <begin position="942"/>
        <end position="953"/>
    </location>
</feature>
<feature type="region of interest" description="Disordered" evidence="1">
    <location>
        <begin position="62"/>
        <end position="81"/>
    </location>
</feature>
<gene>
    <name evidence="2" type="ORF">SADUNF_Sadunf02G0187000</name>
</gene>
<feature type="region of interest" description="Disordered" evidence="1">
    <location>
        <begin position="877"/>
        <end position="896"/>
    </location>
</feature>
<feature type="region of interest" description="Disordered" evidence="1">
    <location>
        <begin position="934"/>
        <end position="1003"/>
    </location>
</feature>
<feature type="compositionally biased region" description="Acidic residues" evidence="1">
    <location>
        <begin position="68"/>
        <end position="80"/>
    </location>
</feature>
<dbReference type="PANTHER" id="PTHR35746">
    <property type="entry name" value="PENTATRICOPEPTIDE REPEAT (PPR) SUPERFAMILY PROTEIN"/>
    <property type="match status" value="1"/>
</dbReference>
<proteinExistence type="predicted"/>
<evidence type="ECO:0000313" key="2">
    <source>
        <dbReference type="EMBL" id="KAF9688337.1"/>
    </source>
</evidence>
<dbReference type="EMBL" id="JADGMS010000002">
    <property type="protein sequence ID" value="KAF9688337.1"/>
    <property type="molecule type" value="Genomic_DNA"/>
</dbReference>
<feature type="region of interest" description="Disordered" evidence="1">
    <location>
        <begin position="329"/>
        <end position="361"/>
    </location>
</feature>
<keyword evidence="3" id="KW-1185">Reference proteome</keyword>
<dbReference type="AlphaFoldDB" id="A0A835TK59"/>
<evidence type="ECO:0000256" key="1">
    <source>
        <dbReference type="SAM" id="MobiDB-lite"/>
    </source>
</evidence>
<feature type="region of interest" description="Disordered" evidence="1">
    <location>
        <begin position="822"/>
        <end position="852"/>
    </location>
</feature>
<protein>
    <submittedName>
        <fullName evidence="2">Uncharacterized protein</fullName>
    </submittedName>
</protein>
<dbReference type="OrthoDB" id="1939753at2759"/>
<accession>A0A835TK59</accession>
<feature type="region of interest" description="Disordered" evidence="1">
    <location>
        <begin position="162"/>
        <end position="187"/>
    </location>
</feature>
<organism evidence="2 3">
    <name type="scientific">Salix dunnii</name>
    <dbReference type="NCBI Taxonomy" id="1413687"/>
    <lineage>
        <taxon>Eukaryota</taxon>
        <taxon>Viridiplantae</taxon>
        <taxon>Streptophyta</taxon>
        <taxon>Embryophyta</taxon>
        <taxon>Tracheophyta</taxon>
        <taxon>Spermatophyta</taxon>
        <taxon>Magnoliopsida</taxon>
        <taxon>eudicotyledons</taxon>
        <taxon>Gunneridae</taxon>
        <taxon>Pentapetalae</taxon>
        <taxon>rosids</taxon>
        <taxon>fabids</taxon>
        <taxon>Malpighiales</taxon>
        <taxon>Salicaceae</taxon>
        <taxon>Saliceae</taxon>
        <taxon>Salix</taxon>
    </lineage>
</organism>
<feature type="compositionally biased region" description="Basic and acidic residues" evidence="1">
    <location>
        <begin position="258"/>
        <end position="270"/>
    </location>
</feature>
<feature type="compositionally biased region" description="Polar residues" evidence="1">
    <location>
        <begin position="881"/>
        <end position="893"/>
    </location>
</feature>
<feature type="compositionally biased region" description="Basic and acidic residues" evidence="1">
    <location>
        <begin position="959"/>
        <end position="972"/>
    </location>
</feature>